<evidence type="ECO:0008006" key="3">
    <source>
        <dbReference type="Google" id="ProtNLM"/>
    </source>
</evidence>
<dbReference type="Pfam" id="PF08889">
    <property type="entry name" value="WbqC"/>
    <property type="match status" value="1"/>
</dbReference>
<reference evidence="1 2" key="1">
    <citation type="submission" date="2015-11" db="EMBL/GenBank/DDBJ databases">
        <authorList>
            <person name="Sahl J."/>
            <person name="Wagner D."/>
            <person name="Keim P."/>
        </authorList>
    </citation>
    <scope>NUCLEOTIDE SEQUENCE [LARGE SCALE GENOMIC DNA]</scope>
    <source>
        <strain evidence="1 2">BDU18</strain>
    </source>
</reference>
<organism evidence="1 2">
    <name type="scientific">Burkholderia savannae</name>
    <dbReference type="NCBI Taxonomy" id="1637837"/>
    <lineage>
        <taxon>Bacteria</taxon>
        <taxon>Pseudomonadati</taxon>
        <taxon>Pseudomonadota</taxon>
        <taxon>Betaproteobacteria</taxon>
        <taxon>Burkholderiales</taxon>
        <taxon>Burkholderiaceae</taxon>
        <taxon>Burkholderia</taxon>
        <taxon>pseudomallei group</taxon>
    </lineage>
</organism>
<gene>
    <name evidence="1" type="ORF">WS72_00990</name>
</gene>
<keyword evidence="2" id="KW-1185">Reference proteome</keyword>
<dbReference type="Proteomes" id="UP000070255">
    <property type="component" value="Unassembled WGS sequence"/>
</dbReference>
<proteinExistence type="predicted"/>
<protein>
    <recommendedName>
        <fullName evidence="3">WbqC-like protein</fullName>
    </recommendedName>
</protein>
<evidence type="ECO:0000313" key="2">
    <source>
        <dbReference type="Proteomes" id="UP000070255"/>
    </source>
</evidence>
<accession>A0ABR5T9B7</accession>
<sequence>MKLAIMQPYLFPYVGYFQLAASVDAFVFYDDVNYIKNGWINRNRMLLDGRPHYFTVPLAGASPSQKIADVRIQPPERWRRKVLEALRHGYGKAPHYARVSELVGDVLCCAAAHMSTLATRSVIEVCNYLGIDARFVMSSAGYGNDALKGAQRVLDICVRERAARYVNLPGGRTLYDDAAFAARGIALEFIEPNLEPYRQFGAEFVPGLSIIDVLMFNDATEARAMLMQEARS</sequence>
<name>A0ABR5T9B7_9BURK</name>
<dbReference type="InterPro" id="IPR014985">
    <property type="entry name" value="WbqC"/>
</dbReference>
<evidence type="ECO:0000313" key="1">
    <source>
        <dbReference type="EMBL" id="KWZ41596.1"/>
    </source>
</evidence>
<dbReference type="EMBL" id="LNJQ01000001">
    <property type="protein sequence ID" value="KWZ41596.1"/>
    <property type="molecule type" value="Genomic_DNA"/>
</dbReference>
<comment type="caution">
    <text evidence="1">The sequence shown here is derived from an EMBL/GenBank/DDBJ whole genome shotgun (WGS) entry which is preliminary data.</text>
</comment>
<dbReference type="RefSeq" id="WP_060821448.1">
    <property type="nucleotide sequence ID" value="NZ_LNJQ01000001.1"/>
</dbReference>